<dbReference type="RefSeq" id="WP_311780896.1">
    <property type="nucleotide sequence ID" value="NZ_JALRMR010000017.1"/>
</dbReference>
<comment type="caution">
    <text evidence="2">The sequence shown here is derived from an EMBL/GenBank/DDBJ whole genome shotgun (WGS) entry which is preliminary data.</text>
</comment>
<reference evidence="2" key="1">
    <citation type="submission" date="2022-04" db="EMBL/GenBank/DDBJ databases">
        <title>Draft genome sequences of lactic acid bacteria (LAB) strains involved in meat spoilage.</title>
        <authorList>
            <person name="Palevich N."/>
        </authorList>
    </citation>
    <scope>NUCLEOTIDE SEQUENCE</scope>
    <source>
        <strain evidence="2">9-14</strain>
    </source>
</reference>
<dbReference type="InterPro" id="IPR051396">
    <property type="entry name" value="Bact_Antivir_Def_Nuclease"/>
</dbReference>
<dbReference type="PANTHER" id="PTHR43581">
    <property type="entry name" value="ATP/GTP PHOSPHATASE"/>
    <property type="match status" value="1"/>
</dbReference>
<accession>A0AAW8RDG1</accession>
<feature type="domain" description="Endonuclease GajA/Old nuclease/RecF-like AAA" evidence="1">
    <location>
        <begin position="1"/>
        <end position="370"/>
    </location>
</feature>
<dbReference type="Gene3D" id="3.40.50.300">
    <property type="entry name" value="P-loop containing nucleotide triphosphate hydrolases"/>
    <property type="match status" value="1"/>
</dbReference>
<organism evidence="2 3">
    <name type="scientific">Carnobacterium divergens</name>
    <name type="common">Lactobacillus divergens</name>
    <dbReference type="NCBI Taxonomy" id="2748"/>
    <lineage>
        <taxon>Bacteria</taxon>
        <taxon>Bacillati</taxon>
        <taxon>Bacillota</taxon>
        <taxon>Bacilli</taxon>
        <taxon>Lactobacillales</taxon>
        <taxon>Carnobacteriaceae</taxon>
        <taxon>Carnobacterium</taxon>
    </lineage>
</organism>
<evidence type="ECO:0000313" key="2">
    <source>
        <dbReference type="EMBL" id="MDT1975157.1"/>
    </source>
</evidence>
<keyword evidence="2" id="KW-0067">ATP-binding</keyword>
<gene>
    <name evidence="2" type="ORF">MX635_12185</name>
</gene>
<evidence type="ECO:0000259" key="1">
    <source>
        <dbReference type="Pfam" id="PF13175"/>
    </source>
</evidence>
<dbReference type="Pfam" id="PF13175">
    <property type="entry name" value="AAA_15"/>
    <property type="match status" value="1"/>
</dbReference>
<dbReference type="GO" id="GO:0005524">
    <property type="term" value="F:ATP binding"/>
    <property type="evidence" value="ECO:0007669"/>
    <property type="project" value="UniProtKB-KW"/>
</dbReference>
<dbReference type="PANTHER" id="PTHR43581:SF4">
    <property type="entry name" value="ATP_GTP PHOSPHATASE"/>
    <property type="match status" value="1"/>
</dbReference>
<dbReference type="InterPro" id="IPR041685">
    <property type="entry name" value="AAA_GajA/Old/RecF-like"/>
</dbReference>
<dbReference type="AlphaFoldDB" id="A0AAW8RDG1"/>
<proteinExistence type="predicted"/>
<dbReference type="EMBL" id="JALRMR010000017">
    <property type="protein sequence ID" value="MDT1975157.1"/>
    <property type="molecule type" value="Genomic_DNA"/>
</dbReference>
<dbReference type="Proteomes" id="UP001249945">
    <property type="component" value="Unassembled WGS sequence"/>
</dbReference>
<keyword evidence="2" id="KW-0547">Nucleotide-binding</keyword>
<evidence type="ECO:0000313" key="3">
    <source>
        <dbReference type="Proteomes" id="UP001249945"/>
    </source>
</evidence>
<dbReference type="InterPro" id="IPR027417">
    <property type="entry name" value="P-loop_NTPase"/>
</dbReference>
<sequence>MRIKTVYIENFRGYKNRVDIDFETLTTFVGRNDAGKSTVLEALDIFFNEGKNIIKIEKDDACIYGDSDVFTIGVCFDNYPSKIIVDSTVETSLEEEFLLNNESMLEIKKQFKNGKKTGTFIVANYPVSSELQDIHLKSIADLKEILESHNLEVEDYRKSSLIRKKIFNSVENEGLTIKEIPIDVQGAKQIWSSLEQYMPLYELFQSDRKNLDQDDEVQSPVKLLIKEILKQDEMEERLNEIFNEIQTKTKILTDRTVSKISEMNPEIASELISEFSKPNWSSVFKFSLDTDQGISLNKRGSGVRRLILLNFFRAEAERRSSERKVPTIIYAFEEPETSQHPEHQKMLIEAFKELAQSEVNQVILTTHSPATVKMLPTNNLRFITKNEDNETVIFTASEHSDILREISLDLGILPSIEPFDMNRVKLAVCVEGKNDIEFLKNINRAIPMLKQIIDLESDQIIFIPMGGSTLQFWVNEDYLGKLNLAQFHLYDSDIGSRREHKYIDSINTINTRGNCIGLETTMREFENYIPMNTLKRFYESQVLNSIEEWRTCDIPESIAKSIHNSAESRTCDWDDVTDKKKKDKVGRVKNKFNTEYILATTEEDFQEHKFLLDEIIMWHEQIVSLLEA</sequence>
<protein>
    <submittedName>
        <fullName evidence="2">ATP-binding protein</fullName>
    </submittedName>
</protein>
<name>A0AAW8RDG1_CARDV</name>
<dbReference type="SUPFAM" id="SSF52540">
    <property type="entry name" value="P-loop containing nucleoside triphosphate hydrolases"/>
    <property type="match status" value="1"/>
</dbReference>